<evidence type="ECO:0000256" key="5">
    <source>
        <dbReference type="SAM" id="MobiDB-lite"/>
    </source>
</evidence>
<feature type="compositionally biased region" description="Basic and acidic residues" evidence="5">
    <location>
        <begin position="147"/>
        <end position="236"/>
    </location>
</feature>
<feature type="compositionally biased region" description="Basic and acidic residues" evidence="5">
    <location>
        <begin position="38"/>
        <end position="59"/>
    </location>
</feature>
<name>A0A1Y6LBL0_ZYMTR</name>
<feature type="domain" description="RRM" evidence="6">
    <location>
        <begin position="253"/>
        <end position="330"/>
    </location>
</feature>
<evidence type="ECO:0000256" key="1">
    <source>
        <dbReference type="ARBA" id="ARBA00022553"/>
    </source>
</evidence>
<dbReference type="InterPro" id="IPR029123">
    <property type="entry name" value="RBM39_linker"/>
</dbReference>
<feature type="region of interest" description="Disordered" evidence="5">
    <location>
        <begin position="450"/>
        <end position="491"/>
    </location>
</feature>
<keyword evidence="1" id="KW-0597">Phosphoprotein</keyword>
<evidence type="ECO:0000256" key="2">
    <source>
        <dbReference type="ARBA" id="ARBA00022737"/>
    </source>
</evidence>
<dbReference type="CDD" id="cd12284">
    <property type="entry name" value="RRM2_RBM23_RBM39"/>
    <property type="match status" value="1"/>
</dbReference>
<keyword evidence="2" id="KW-0677">Repeat</keyword>
<gene>
    <name evidence="7" type="ORF">ZT1A5_G3314</name>
</gene>
<dbReference type="GO" id="GO:0006397">
    <property type="term" value="P:mRNA processing"/>
    <property type="evidence" value="ECO:0007669"/>
    <property type="project" value="InterPro"/>
</dbReference>
<evidence type="ECO:0000313" key="8">
    <source>
        <dbReference type="Proteomes" id="UP000215453"/>
    </source>
</evidence>
<dbReference type="SUPFAM" id="SSF54928">
    <property type="entry name" value="RNA-binding domain, RBD"/>
    <property type="match status" value="2"/>
</dbReference>
<feature type="compositionally biased region" description="Basic and acidic residues" evidence="5">
    <location>
        <begin position="122"/>
        <end position="133"/>
    </location>
</feature>
<protein>
    <recommendedName>
        <fullName evidence="6">RRM domain-containing protein</fullName>
    </recommendedName>
</protein>
<dbReference type="GO" id="GO:0003723">
    <property type="term" value="F:RNA binding"/>
    <property type="evidence" value="ECO:0007669"/>
    <property type="project" value="UniProtKB-UniRule"/>
</dbReference>
<evidence type="ECO:0000259" key="6">
    <source>
        <dbReference type="PROSITE" id="PS50102"/>
    </source>
</evidence>
<dbReference type="NCBIfam" id="TIGR01622">
    <property type="entry name" value="SF-CC1"/>
    <property type="match status" value="1"/>
</dbReference>
<evidence type="ECO:0000256" key="3">
    <source>
        <dbReference type="ARBA" id="ARBA00022884"/>
    </source>
</evidence>
<dbReference type="PANTHER" id="PTHR48036">
    <property type="entry name" value="SPLICING FACTOR (PAD-1), PUTATIVE (AFU_ORTHOLOGUE AFUA_1G15810)-RELATED"/>
    <property type="match status" value="1"/>
</dbReference>
<feature type="region of interest" description="Disordered" evidence="5">
    <location>
        <begin position="15"/>
        <end position="252"/>
    </location>
</feature>
<dbReference type="Pfam" id="PF00076">
    <property type="entry name" value="RRM_1"/>
    <property type="match status" value="3"/>
</dbReference>
<dbReference type="PROSITE" id="PS50102">
    <property type="entry name" value="RRM"/>
    <property type="match status" value="3"/>
</dbReference>
<dbReference type="AlphaFoldDB" id="A0A1Y6LBL0"/>
<dbReference type="Pfam" id="PF15519">
    <property type="entry name" value="RBM39linker"/>
    <property type="match status" value="1"/>
</dbReference>
<dbReference type="Proteomes" id="UP000215453">
    <property type="component" value="Chromosome 2"/>
</dbReference>
<evidence type="ECO:0000256" key="4">
    <source>
        <dbReference type="PROSITE-ProRule" id="PRU00176"/>
    </source>
</evidence>
<sequence length="639" mass="70599">MSGYQDISALLDAGEARARAQTNGEDIKDAVSSPAIKGDTEMTDAKDDIKTADPEDSKSHHANSHRPGSGRGSSPHDRHRQSDSFRPGSRDDRTSANRYLSEREENDERRARRSKGVEDEEGKPAKAGSDKDSANGSTRSARRSRSPRRDDYTRRVRSRDRGPDSYRGDGGRSRMVDDSYRPGRDGGGHRGGDRRDRDYDRDARDRSSRYDDEPRHGRGGGRDGGRDRRDNRDNRRGRGATPPELDQEERDKRTVFVQQLAAALRTKQLKAFFEQSGPVVEAQIVKDRVSGRSKGVGYVEFADEESVQKALELTGQKLMNIPIIVQLTEAEKNRQARTSEGQPTQSNGIPFHRLYVGNIHFSIEESDLRDVFEPFGELEFVQLQKEDTGRSKGYGFVQFAKSDEAKIALEKMNGFEVAGRPIRVGLGSDKFTPETTSALLQRFGSQAHHAQMQGSSFSGAGGRGAHAGGQNNFDRSTNAREHDKSGASGALDDTDVGGVAFNNYSRHALMSKLARTDEPQPVVETKVALPQRVVVDEPNPSRCVLIKNVYNHSKETEESLADLKVDMREECDKKYGSVVHLDTASGSTGGEVYVKFAAKDGGIKAVQGLNGRFFGGRRLTASYVADAFYHTMWPKAKGL</sequence>
<reference evidence="7 8" key="1">
    <citation type="submission" date="2016-10" db="EMBL/GenBank/DDBJ databases">
        <authorList>
            <person name="Varghese N."/>
        </authorList>
    </citation>
    <scope>NUCLEOTIDE SEQUENCE [LARGE SCALE GENOMIC DNA]</scope>
</reference>
<dbReference type="SMART" id="SM00360">
    <property type="entry name" value="RRM"/>
    <property type="match status" value="3"/>
</dbReference>
<dbReference type="CDD" id="cd12285">
    <property type="entry name" value="RRM3_RBM39_like"/>
    <property type="match status" value="1"/>
</dbReference>
<dbReference type="EMBL" id="LT882677">
    <property type="protein sequence ID" value="SMY21876.1"/>
    <property type="molecule type" value="Genomic_DNA"/>
</dbReference>
<evidence type="ECO:0000313" key="7">
    <source>
        <dbReference type="EMBL" id="SMY21876.1"/>
    </source>
</evidence>
<dbReference type="InterPro" id="IPR035979">
    <property type="entry name" value="RBD_domain_sf"/>
</dbReference>
<feature type="compositionally biased region" description="Basic and acidic residues" evidence="5">
    <location>
        <begin position="74"/>
        <end position="110"/>
    </location>
</feature>
<feature type="domain" description="RRM" evidence="6">
    <location>
        <begin position="352"/>
        <end position="429"/>
    </location>
</feature>
<proteinExistence type="predicted"/>
<feature type="domain" description="RRM" evidence="6">
    <location>
        <begin position="542"/>
        <end position="626"/>
    </location>
</feature>
<dbReference type="InterPro" id="IPR006509">
    <property type="entry name" value="RBM39_SF"/>
</dbReference>
<keyword evidence="3 4" id="KW-0694">RNA-binding</keyword>
<dbReference type="InterPro" id="IPR000504">
    <property type="entry name" value="RRM_dom"/>
</dbReference>
<dbReference type="CDD" id="cd12283">
    <property type="entry name" value="RRM1_RBM39_like"/>
    <property type="match status" value="1"/>
</dbReference>
<dbReference type="InterPro" id="IPR012677">
    <property type="entry name" value="Nucleotide-bd_a/b_plait_sf"/>
</dbReference>
<dbReference type="GO" id="GO:0005634">
    <property type="term" value="C:nucleus"/>
    <property type="evidence" value="ECO:0007669"/>
    <property type="project" value="InterPro"/>
</dbReference>
<accession>A0A1Y6LBL0</accession>
<organism evidence="7 8">
    <name type="scientific">Zymoseptoria tritici ST99CH_1A5</name>
    <dbReference type="NCBI Taxonomy" id="1276529"/>
    <lineage>
        <taxon>Eukaryota</taxon>
        <taxon>Fungi</taxon>
        <taxon>Dikarya</taxon>
        <taxon>Ascomycota</taxon>
        <taxon>Pezizomycotina</taxon>
        <taxon>Dothideomycetes</taxon>
        <taxon>Dothideomycetidae</taxon>
        <taxon>Mycosphaerellales</taxon>
        <taxon>Mycosphaerellaceae</taxon>
        <taxon>Zymoseptoria</taxon>
    </lineage>
</organism>
<dbReference type="Gene3D" id="3.30.70.330">
    <property type="match status" value="3"/>
</dbReference>